<reference evidence="3" key="1">
    <citation type="journal article" date="2013" name="Science">
        <title>The Amborella genome and the evolution of flowering plants.</title>
        <authorList>
            <consortium name="Amborella Genome Project"/>
        </authorList>
    </citation>
    <scope>NUCLEOTIDE SEQUENCE [LARGE SCALE GENOMIC DNA]</scope>
</reference>
<keyword evidence="1" id="KW-0472">Membrane</keyword>
<dbReference type="AlphaFoldDB" id="U5D9A2"/>
<dbReference type="Proteomes" id="UP000017836">
    <property type="component" value="Unassembled WGS sequence"/>
</dbReference>
<sequence length="98" mass="10349">MGHLVPSSFMMELYFIVAILYAIAVLETYMASPSSSSSKYAMQLLSFKGSGKDSYCSVSGKGAPIEHGKLPLSKLVSRDLSSKGVNTKGSILVSGHGD</sequence>
<keyword evidence="1" id="KW-0812">Transmembrane</keyword>
<dbReference type="Gramene" id="ERN18810">
    <property type="protein sequence ID" value="ERN18810"/>
    <property type="gene ID" value="AMTR_s00067p00096790"/>
</dbReference>
<feature type="transmembrane region" description="Helical" evidence="1">
    <location>
        <begin position="13"/>
        <end position="32"/>
    </location>
</feature>
<evidence type="ECO:0000256" key="1">
    <source>
        <dbReference type="SAM" id="Phobius"/>
    </source>
</evidence>
<dbReference type="EMBL" id="KI392078">
    <property type="protein sequence ID" value="ERN18810.1"/>
    <property type="molecule type" value="Genomic_DNA"/>
</dbReference>
<evidence type="ECO:0000313" key="2">
    <source>
        <dbReference type="EMBL" id="ERN18810.1"/>
    </source>
</evidence>
<protein>
    <submittedName>
        <fullName evidence="2">Uncharacterized protein</fullName>
    </submittedName>
</protein>
<name>U5D9A2_AMBTC</name>
<accession>U5D9A2</accession>
<keyword evidence="3" id="KW-1185">Reference proteome</keyword>
<gene>
    <name evidence="2" type="ORF">AMTR_s00067p00096790</name>
</gene>
<dbReference type="HOGENOM" id="CLU_154839_0_0_1"/>
<proteinExistence type="predicted"/>
<keyword evidence="1" id="KW-1133">Transmembrane helix</keyword>
<evidence type="ECO:0000313" key="3">
    <source>
        <dbReference type="Proteomes" id="UP000017836"/>
    </source>
</evidence>
<organism evidence="2 3">
    <name type="scientific">Amborella trichopoda</name>
    <dbReference type="NCBI Taxonomy" id="13333"/>
    <lineage>
        <taxon>Eukaryota</taxon>
        <taxon>Viridiplantae</taxon>
        <taxon>Streptophyta</taxon>
        <taxon>Embryophyta</taxon>
        <taxon>Tracheophyta</taxon>
        <taxon>Spermatophyta</taxon>
        <taxon>Magnoliopsida</taxon>
        <taxon>Amborellales</taxon>
        <taxon>Amborellaceae</taxon>
        <taxon>Amborella</taxon>
    </lineage>
</organism>